<dbReference type="EMBL" id="BAAAQN010000024">
    <property type="protein sequence ID" value="GAA2037009.1"/>
    <property type="molecule type" value="Genomic_DNA"/>
</dbReference>
<dbReference type="Pfam" id="PF04149">
    <property type="entry name" value="DUF397"/>
    <property type="match status" value="1"/>
</dbReference>
<feature type="domain" description="DUF397" evidence="1">
    <location>
        <begin position="8"/>
        <end position="61"/>
    </location>
</feature>
<comment type="caution">
    <text evidence="2">The sequence shown here is derived from an EMBL/GenBank/DDBJ whole genome shotgun (WGS) entry which is preliminary data.</text>
</comment>
<name>A0ABP5G1N7_9ACTN</name>
<keyword evidence="3" id="KW-1185">Reference proteome</keyword>
<gene>
    <name evidence="2" type="ORF">GCM10009839_42710</name>
</gene>
<dbReference type="Proteomes" id="UP001500751">
    <property type="component" value="Unassembled WGS sequence"/>
</dbReference>
<reference evidence="3" key="1">
    <citation type="journal article" date="2019" name="Int. J. Syst. Evol. Microbiol.">
        <title>The Global Catalogue of Microorganisms (GCM) 10K type strain sequencing project: providing services to taxonomists for standard genome sequencing and annotation.</title>
        <authorList>
            <consortium name="The Broad Institute Genomics Platform"/>
            <consortium name="The Broad Institute Genome Sequencing Center for Infectious Disease"/>
            <person name="Wu L."/>
            <person name="Ma J."/>
        </authorList>
    </citation>
    <scope>NUCLEOTIDE SEQUENCE [LARGE SCALE GENOMIC DNA]</scope>
    <source>
        <strain evidence="3">JCM 16014</strain>
    </source>
</reference>
<sequence length="69" mass="7376">MESNLSTAEWVKARASTGNGACVEATSVRAGEICVRNSRDPEGPVLRFTKAEWTAFVSGVKDGEFDAIV</sequence>
<protein>
    <submittedName>
        <fullName evidence="2">DUF397 domain-containing protein</fullName>
    </submittedName>
</protein>
<evidence type="ECO:0000313" key="2">
    <source>
        <dbReference type="EMBL" id="GAA2037009.1"/>
    </source>
</evidence>
<accession>A0ABP5G1N7</accession>
<evidence type="ECO:0000259" key="1">
    <source>
        <dbReference type="Pfam" id="PF04149"/>
    </source>
</evidence>
<dbReference type="InterPro" id="IPR007278">
    <property type="entry name" value="DUF397"/>
</dbReference>
<evidence type="ECO:0000313" key="3">
    <source>
        <dbReference type="Proteomes" id="UP001500751"/>
    </source>
</evidence>
<proteinExistence type="predicted"/>
<dbReference type="RefSeq" id="WP_344667389.1">
    <property type="nucleotide sequence ID" value="NZ_BAAAQN010000024.1"/>
</dbReference>
<organism evidence="2 3">
    <name type="scientific">Catenulispora yoronensis</name>
    <dbReference type="NCBI Taxonomy" id="450799"/>
    <lineage>
        <taxon>Bacteria</taxon>
        <taxon>Bacillati</taxon>
        <taxon>Actinomycetota</taxon>
        <taxon>Actinomycetes</taxon>
        <taxon>Catenulisporales</taxon>
        <taxon>Catenulisporaceae</taxon>
        <taxon>Catenulispora</taxon>
    </lineage>
</organism>